<name>A0ABS5U3K4_9BACT</name>
<dbReference type="InterPro" id="IPR013656">
    <property type="entry name" value="PAS_4"/>
</dbReference>
<dbReference type="InterPro" id="IPR029016">
    <property type="entry name" value="GAF-like_dom_sf"/>
</dbReference>
<dbReference type="Pfam" id="PF13185">
    <property type="entry name" value="GAF_2"/>
    <property type="match status" value="1"/>
</dbReference>
<accession>A0ABS5U3K4</accession>
<dbReference type="SUPFAM" id="SSF55785">
    <property type="entry name" value="PYP-like sensor domain (PAS domain)"/>
    <property type="match status" value="1"/>
</dbReference>
<evidence type="ECO:0000256" key="3">
    <source>
        <dbReference type="ARBA" id="ARBA00022553"/>
    </source>
</evidence>
<sequence length="552" mass="61373">MDDREKLLEQLTGVDSSKLNYYVELKKRNQEVLKQNKRLEILHQLARDINIDMSISDIIERAFAKLPQTLPCDFLGLVAVKNSGLILKALMPHDFCRIDNFPAHSPSLKVIQQKTAGIFNLPPEELDHIRINPAYPGPLRTLAIAPMFKRDEAIGALIVGSVGNNSYDDTDLSFVQHLADQLSISIQNARLYKQVSRAKEEWEATFMAVTDPILLIDTDYNVLLHNGRLPAEMQGFWNQAISRKCFAKLHGRTEPCQECPIQEVQRTRQPVYQRWQTDSGLVLDLSYYPVLNESRELAAVTIILKDVTEKIKMEGRLVQSAKLAALGEMAAGVAHELNSPMTVIIGTAQLAARELLEDNQTERAGELEDIVNSGLRCKRIIQNLLTFSRQDQQPATEIDLNNEALRVLGMIKYQINRSQINIVEKLAADLPCLTANGPQIQQVLTNFLINARDALSEVERQEKVITVATALLRKNGQKWAVLSVNDNGTGIPPENLAKIFTPFYTSKEATKGTGLGLSVSLGIAESHNGTIEVASTPGEGSTFSLLLPIDQP</sequence>
<dbReference type="PANTHER" id="PTHR43065:SF42">
    <property type="entry name" value="TWO-COMPONENT SENSOR PPRA"/>
    <property type="match status" value="1"/>
</dbReference>
<protein>
    <recommendedName>
        <fullName evidence="2">histidine kinase</fullName>
        <ecNumber evidence="2">2.7.13.3</ecNumber>
    </recommendedName>
</protein>
<reference evidence="5 6" key="1">
    <citation type="submission" date="2021-05" db="EMBL/GenBank/DDBJ databases">
        <title>The draft genome of Geobacter chapellei DSM 13688.</title>
        <authorList>
            <person name="Xu Z."/>
            <person name="Masuda Y."/>
            <person name="Itoh H."/>
            <person name="Senoo K."/>
        </authorList>
    </citation>
    <scope>NUCLEOTIDE SEQUENCE [LARGE SCALE GENOMIC DNA]</scope>
    <source>
        <strain evidence="5 6">DSM 13688</strain>
    </source>
</reference>
<dbReference type="Gene3D" id="3.30.450.20">
    <property type="entry name" value="PAS domain"/>
    <property type="match status" value="1"/>
</dbReference>
<dbReference type="SMART" id="SM00388">
    <property type="entry name" value="HisKA"/>
    <property type="match status" value="1"/>
</dbReference>
<evidence type="ECO:0000313" key="5">
    <source>
        <dbReference type="EMBL" id="MBT1070246.1"/>
    </source>
</evidence>
<keyword evidence="6" id="KW-1185">Reference proteome</keyword>
<dbReference type="PANTHER" id="PTHR43065">
    <property type="entry name" value="SENSOR HISTIDINE KINASE"/>
    <property type="match status" value="1"/>
</dbReference>
<dbReference type="InterPro" id="IPR003594">
    <property type="entry name" value="HATPase_dom"/>
</dbReference>
<dbReference type="SUPFAM" id="SSF55781">
    <property type="entry name" value="GAF domain-like"/>
    <property type="match status" value="1"/>
</dbReference>
<dbReference type="CDD" id="cd00082">
    <property type="entry name" value="HisKA"/>
    <property type="match status" value="1"/>
</dbReference>
<dbReference type="InterPro" id="IPR003018">
    <property type="entry name" value="GAF"/>
</dbReference>
<dbReference type="InterPro" id="IPR004358">
    <property type="entry name" value="Sig_transdc_His_kin-like_C"/>
</dbReference>
<dbReference type="SUPFAM" id="SSF55874">
    <property type="entry name" value="ATPase domain of HSP90 chaperone/DNA topoisomerase II/histidine kinase"/>
    <property type="match status" value="1"/>
</dbReference>
<evidence type="ECO:0000259" key="4">
    <source>
        <dbReference type="PROSITE" id="PS50109"/>
    </source>
</evidence>
<dbReference type="Pfam" id="PF08448">
    <property type="entry name" value="PAS_4"/>
    <property type="match status" value="1"/>
</dbReference>
<dbReference type="Proteomes" id="UP000784128">
    <property type="component" value="Unassembled WGS sequence"/>
</dbReference>
<dbReference type="PROSITE" id="PS50109">
    <property type="entry name" value="HIS_KIN"/>
    <property type="match status" value="1"/>
</dbReference>
<dbReference type="Gene3D" id="1.10.287.130">
    <property type="match status" value="1"/>
</dbReference>
<gene>
    <name evidence="5" type="ORF">KJB30_00435</name>
</gene>
<comment type="catalytic activity">
    <reaction evidence="1">
        <text>ATP + protein L-histidine = ADP + protein N-phospho-L-histidine.</text>
        <dbReference type="EC" id="2.7.13.3"/>
    </reaction>
</comment>
<dbReference type="InterPro" id="IPR003661">
    <property type="entry name" value="HisK_dim/P_dom"/>
</dbReference>
<dbReference type="PRINTS" id="PR00344">
    <property type="entry name" value="BCTRLSENSOR"/>
</dbReference>
<dbReference type="InterPro" id="IPR036890">
    <property type="entry name" value="HATPase_C_sf"/>
</dbReference>
<dbReference type="InterPro" id="IPR005467">
    <property type="entry name" value="His_kinase_dom"/>
</dbReference>
<dbReference type="SMART" id="SM00387">
    <property type="entry name" value="HATPase_c"/>
    <property type="match status" value="1"/>
</dbReference>
<dbReference type="RefSeq" id="WP_214295958.1">
    <property type="nucleotide sequence ID" value="NZ_JAHDYS010000001.1"/>
</dbReference>
<dbReference type="InterPro" id="IPR036097">
    <property type="entry name" value="HisK_dim/P_sf"/>
</dbReference>
<dbReference type="Pfam" id="PF00512">
    <property type="entry name" value="HisKA"/>
    <property type="match status" value="1"/>
</dbReference>
<keyword evidence="3" id="KW-0597">Phosphoprotein</keyword>
<evidence type="ECO:0000256" key="2">
    <source>
        <dbReference type="ARBA" id="ARBA00012438"/>
    </source>
</evidence>
<dbReference type="SUPFAM" id="SSF47384">
    <property type="entry name" value="Homodimeric domain of signal transducing histidine kinase"/>
    <property type="match status" value="1"/>
</dbReference>
<dbReference type="EC" id="2.7.13.3" evidence="2"/>
<evidence type="ECO:0000256" key="1">
    <source>
        <dbReference type="ARBA" id="ARBA00000085"/>
    </source>
</evidence>
<dbReference type="Gene3D" id="3.30.450.40">
    <property type="match status" value="1"/>
</dbReference>
<dbReference type="InterPro" id="IPR035965">
    <property type="entry name" value="PAS-like_dom_sf"/>
</dbReference>
<organism evidence="5 6">
    <name type="scientific">Pelotalea chapellei</name>
    <dbReference type="NCBI Taxonomy" id="44671"/>
    <lineage>
        <taxon>Bacteria</taxon>
        <taxon>Pseudomonadati</taxon>
        <taxon>Thermodesulfobacteriota</taxon>
        <taxon>Desulfuromonadia</taxon>
        <taxon>Geobacterales</taxon>
        <taxon>Geobacteraceae</taxon>
        <taxon>Pelotalea</taxon>
    </lineage>
</organism>
<comment type="caution">
    <text evidence="5">The sequence shown here is derived from an EMBL/GenBank/DDBJ whole genome shotgun (WGS) entry which is preliminary data.</text>
</comment>
<dbReference type="Pfam" id="PF02518">
    <property type="entry name" value="HATPase_c"/>
    <property type="match status" value="1"/>
</dbReference>
<dbReference type="Gene3D" id="3.30.565.10">
    <property type="entry name" value="Histidine kinase-like ATPase, C-terminal domain"/>
    <property type="match status" value="1"/>
</dbReference>
<dbReference type="SMART" id="SM00065">
    <property type="entry name" value="GAF"/>
    <property type="match status" value="1"/>
</dbReference>
<dbReference type="EMBL" id="JAHDYS010000001">
    <property type="protein sequence ID" value="MBT1070246.1"/>
    <property type="molecule type" value="Genomic_DNA"/>
</dbReference>
<evidence type="ECO:0000313" key="6">
    <source>
        <dbReference type="Proteomes" id="UP000784128"/>
    </source>
</evidence>
<feature type="domain" description="Histidine kinase" evidence="4">
    <location>
        <begin position="332"/>
        <end position="551"/>
    </location>
</feature>
<proteinExistence type="predicted"/>